<dbReference type="PANTHER" id="PTHR28258">
    <property type="entry name" value="VACUOLAR SEGREGATION PROTEIN 7"/>
    <property type="match status" value="1"/>
</dbReference>
<feature type="compositionally biased region" description="Polar residues" evidence="1">
    <location>
        <begin position="379"/>
        <end position="391"/>
    </location>
</feature>
<dbReference type="GO" id="GO:0010513">
    <property type="term" value="P:positive regulation of phosphatidylinositol biosynthetic process"/>
    <property type="evidence" value="ECO:0007669"/>
    <property type="project" value="TreeGrafter"/>
</dbReference>
<dbReference type="EMBL" id="JAGHQM010001326">
    <property type="protein sequence ID" value="KAH0555855.1"/>
    <property type="molecule type" value="Genomic_DNA"/>
</dbReference>
<reference evidence="3" key="1">
    <citation type="submission" date="2021-03" db="EMBL/GenBank/DDBJ databases">
        <title>Comparative genomics and phylogenomic investigation of the class Geoglossomycetes provide insights into ecological specialization and systematics.</title>
        <authorList>
            <person name="Melie T."/>
            <person name="Pirro S."/>
            <person name="Miller A.N."/>
            <person name="Quandt A."/>
        </authorList>
    </citation>
    <scope>NUCLEOTIDE SEQUENCE</scope>
    <source>
        <strain evidence="3">CAQ_001_2017</strain>
    </source>
</reference>
<protein>
    <recommendedName>
        <fullName evidence="5">Phospholipid metabolism enzyme regulator</fullName>
    </recommendedName>
</protein>
<feature type="compositionally biased region" description="Polar residues" evidence="1">
    <location>
        <begin position="42"/>
        <end position="56"/>
    </location>
</feature>
<proteinExistence type="predicted"/>
<evidence type="ECO:0000256" key="1">
    <source>
        <dbReference type="SAM" id="MobiDB-lite"/>
    </source>
</evidence>
<feature type="region of interest" description="Disordered" evidence="1">
    <location>
        <begin position="755"/>
        <end position="803"/>
    </location>
</feature>
<dbReference type="Proteomes" id="UP000750711">
    <property type="component" value="Unassembled WGS sequence"/>
</dbReference>
<feature type="region of interest" description="Disordered" evidence="1">
    <location>
        <begin position="1"/>
        <end position="655"/>
    </location>
</feature>
<dbReference type="Pfam" id="PF12751">
    <property type="entry name" value="Vac7"/>
    <property type="match status" value="1"/>
</dbReference>
<feature type="compositionally biased region" description="Polar residues" evidence="1">
    <location>
        <begin position="348"/>
        <end position="363"/>
    </location>
</feature>
<evidence type="ECO:0008006" key="5">
    <source>
        <dbReference type="Google" id="ProtNLM"/>
    </source>
</evidence>
<dbReference type="GO" id="GO:1903778">
    <property type="term" value="P:protein localization to vacuolar membrane"/>
    <property type="evidence" value="ECO:0007669"/>
    <property type="project" value="TreeGrafter"/>
</dbReference>
<feature type="compositionally biased region" description="Polar residues" evidence="1">
    <location>
        <begin position="461"/>
        <end position="473"/>
    </location>
</feature>
<sequence>MASSKSKQKDPPLGPGAPEPAGEAKGSGGAVQTASKIDPRDSSTPPLKRSPNSTFVPPSPVDSAKTSRESSPIRPPLKPGTARGQRSRKNSREGSPNPSAGSSTHPSASAVQRALSTANTPSLVPTVVSEPALKAPRPQRPVGGMPADSALRWPTSPRLKSPPPKETSGKSALLSPRKLSLEQSTFPPGIVVQGSTPAPRSGSTTPTPQPKTNATDTDPEDQTPPSGIRTPARGVSGSGSTLETVQESSLPATPAIGPAVIDKMGILSDDERPEKITENPPEEITSKAAKHHVPESGSESGGNKSDGKGARAPGLNAVGIGTTRSTTVAPTKPYSTLHPRGKPAGEGSTKNMTVETETVSSIPQVAVGGGAGERGGPTRSETSGSVRQKPSTETIRPKKEKKKARKAPSVTAGTASSKADIFEAKIASAVEADSSDSEEAFVYESNPPEPHPPRSGRYHSRTPSVTSMHSQADQRPGLRSVQSLLDGNQTKRSMKFTNNPYNSSTADSDTFPSGGADGSGTIRASGIGSGRGSGANGAHHHHIGHGARNGRGGHTSIFADESPFSNATKPSRLGGANGPKSASRPNSPRSSHLRSLGMNGNGTKKPKVSPYDMDPDGADDERTPLISSVRINRNHQNRRRATGSQRQLEHNQSRQRQGLMSRLAGCIIFTVMLVLVISGALGFLLATTKPLLDVKVLEINNVLASEQEIMLDLLVAAVNPNVISVTVSDMDVNLFAKSNYLGRKEPNSSEIFSRASWERRKRRRRKQRSDDSGATTLLANEKSDLHTKDDPLNDPIKDPGAGDPQTMLLGRIYEFDSALTFEGSPVQRQQSSSVGEVRLAKPGNKTEAGGSARWERVIQHPFELIVRGVLKYQLPLSTRVRTAPIGASVVVHPEKGIDKKGRMTVHQISRPYPPGSNVVVVVGGDGASKDTDSNA</sequence>
<dbReference type="GO" id="GO:0000329">
    <property type="term" value="C:fungal-type vacuole membrane"/>
    <property type="evidence" value="ECO:0007669"/>
    <property type="project" value="TreeGrafter"/>
</dbReference>
<feature type="compositionally biased region" description="Polar residues" evidence="1">
    <location>
        <begin position="93"/>
        <end position="123"/>
    </location>
</feature>
<dbReference type="PANTHER" id="PTHR28258:SF1">
    <property type="entry name" value="VACUOLAR SEGREGATION PROTEIN 7"/>
    <property type="match status" value="1"/>
</dbReference>
<comment type="caution">
    <text evidence="3">The sequence shown here is derived from an EMBL/GenBank/DDBJ whole genome shotgun (WGS) entry which is preliminary data.</text>
</comment>
<accession>A0A9P8L5S0</accession>
<feature type="region of interest" description="Disordered" evidence="1">
    <location>
        <begin position="824"/>
        <end position="848"/>
    </location>
</feature>
<keyword evidence="2" id="KW-0812">Transmembrane</keyword>
<dbReference type="GO" id="GO:0070772">
    <property type="term" value="C:PAS complex"/>
    <property type="evidence" value="ECO:0007669"/>
    <property type="project" value="TreeGrafter"/>
</dbReference>
<dbReference type="AlphaFoldDB" id="A0A9P8L5S0"/>
<evidence type="ECO:0000256" key="2">
    <source>
        <dbReference type="SAM" id="Phobius"/>
    </source>
</evidence>
<keyword evidence="2" id="KW-1133">Transmembrane helix</keyword>
<name>A0A9P8L5S0_9PEZI</name>
<dbReference type="InterPro" id="IPR024260">
    <property type="entry name" value="Vac7"/>
</dbReference>
<feature type="compositionally biased region" description="Polar residues" evidence="1">
    <location>
        <begin position="480"/>
        <end position="511"/>
    </location>
</feature>
<feature type="compositionally biased region" description="Basic residues" evidence="1">
    <location>
        <begin position="632"/>
        <end position="641"/>
    </location>
</feature>
<gene>
    <name evidence="3" type="ORF">GP486_006200</name>
</gene>
<evidence type="ECO:0000313" key="4">
    <source>
        <dbReference type="Proteomes" id="UP000750711"/>
    </source>
</evidence>
<evidence type="ECO:0000313" key="3">
    <source>
        <dbReference type="EMBL" id="KAH0555855.1"/>
    </source>
</evidence>
<feature type="transmembrane region" description="Helical" evidence="2">
    <location>
        <begin position="663"/>
        <end position="686"/>
    </location>
</feature>
<keyword evidence="2" id="KW-0472">Membrane</keyword>
<dbReference type="GO" id="GO:0000011">
    <property type="term" value="P:vacuole inheritance"/>
    <property type="evidence" value="ECO:0007669"/>
    <property type="project" value="TreeGrafter"/>
</dbReference>
<feature type="compositionally biased region" description="Polar residues" evidence="1">
    <location>
        <begin position="193"/>
        <end position="216"/>
    </location>
</feature>
<organism evidence="3 4">
    <name type="scientific">Trichoglossum hirsutum</name>
    <dbReference type="NCBI Taxonomy" id="265104"/>
    <lineage>
        <taxon>Eukaryota</taxon>
        <taxon>Fungi</taxon>
        <taxon>Dikarya</taxon>
        <taxon>Ascomycota</taxon>
        <taxon>Pezizomycotina</taxon>
        <taxon>Geoglossomycetes</taxon>
        <taxon>Geoglossales</taxon>
        <taxon>Geoglossaceae</taxon>
        <taxon>Trichoglossum</taxon>
    </lineage>
</organism>
<feature type="compositionally biased region" description="Basic and acidic residues" evidence="1">
    <location>
        <begin position="781"/>
        <end position="797"/>
    </location>
</feature>
<keyword evidence="4" id="KW-1185">Reference proteome</keyword>
<feature type="compositionally biased region" description="Polar residues" evidence="1">
    <location>
        <begin position="238"/>
        <end position="251"/>
    </location>
</feature>